<reference evidence="1 2" key="1">
    <citation type="journal article" date="2014" name="PLoS Genet.">
        <title>Analysis of the Phlebiopsis gigantea genome, transcriptome and secretome provides insight into its pioneer colonization strategies of wood.</title>
        <authorList>
            <person name="Hori C."/>
            <person name="Ishida T."/>
            <person name="Igarashi K."/>
            <person name="Samejima M."/>
            <person name="Suzuki H."/>
            <person name="Master E."/>
            <person name="Ferreira P."/>
            <person name="Ruiz-Duenas F.J."/>
            <person name="Held B."/>
            <person name="Canessa P."/>
            <person name="Larrondo L.F."/>
            <person name="Schmoll M."/>
            <person name="Druzhinina I.S."/>
            <person name="Kubicek C.P."/>
            <person name="Gaskell J.A."/>
            <person name="Kersten P."/>
            <person name="St John F."/>
            <person name="Glasner J."/>
            <person name="Sabat G."/>
            <person name="Splinter BonDurant S."/>
            <person name="Syed K."/>
            <person name="Yadav J."/>
            <person name="Mgbeahuruike A.C."/>
            <person name="Kovalchuk A."/>
            <person name="Asiegbu F.O."/>
            <person name="Lackner G."/>
            <person name="Hoffmeister D."/>
            <person name="Rencoret J."/>
            <person name="Gutierrez A."/>
            <person name="Sun H."/>
            <person name="Lindquist E."/>
            <person name="Barry K."/>
            <person name="Riley R."/>
            <person name="Grigoriev I.V."/>
            <person name="Henrissat B."/>
            <person name="Kues U."/>
            <person name="Berka R.M."/>
            <person name="Martinez A.T."/>
            <person name="Covert S.F."/>
            <person name="Blanchette R.A."/>
            <person name="Cullen D."/>
        </authorList>
    </citation>
    <scope>NUCLEOTIDE SEQUENCE [LARGE SCALE GENOMIC DNA]</scope>
    <source>
        <strain evidence="1 2">11061_1 CR5-6</strain>
    </source>
</reference>
<organism evidence="1 2">
    <name type="scientific">Phlebiopsis gigantea (strain 11061_1 CR5-6)</name>
    <name type="common">White-rot fungus</name>
    <name type="synonym">Peniophora gigantea</name>
    <dbReference type="NCBI Taxonomy" id="745531"/>
    <lineage>
        <taxon>Eukaryota</taxon>
        <taxon>Fungi</taxon>
        <taxon>Dikarya</taxon>
        <taxon>Basidiomycota</taxon>
        <taxon>Agaricomycotina</taxon>
        <taxon>Agaricomycetes</taxon>
        <taxon>Polyporales</taxon>
        <taxon>Phanerochaetaceae</taxon>
        <taxon>Phlebiopsis</taxon>
    </lineage>
</organism>
<dbReference type="AlphaFoldDB" id="A0A0C3RZP9"/>
<keyword evidence="2" id="KW-1185">Reference proteome</keyword>
<gene>
    <name evidence="1" type="ORF">PHLGIDRAFT_122847</name>
</gene>
<evidence type="ECO:0000313" key="1">
    <source>
        <dbReference type="EMBL" id="KIP01997.1"/>
    </source>
</evidence>
<protein>
    <submittedName>
        <fullName evidence="1">Uncharacterized protein</fullName>
    </submittedName>
</protein>
<sequence length="65" mass="7506">MDTFMIARIDSVYQNAAARLLERKAHLVTLIKNALTEITWGYTSTMNYINFGIVITKKYKVVIDH</sequence>
<dbReference type="HOGENOM" id="CLU_2850459_0_0_1"/>
<dbReference type="EMBL" id="KN840714">
    <property type="protein sequence ID" value="KIP01997.1"/>
    <property type="molecule type" value="Genomic_DNA"/>
</dbReference>
<proteinExistence type="predicted"/>
<name>A0A0C3RZP9_PHLG1</name>
<accession>A0A0C3RZP9</accession>
<dbReference type="Proteomes" id="UP000053257">
    <property type="component" value="Unassembled WGS sequence"/>
</dbReference>
<evidence type="ECO:0000313" key="2">
    <source>
        <dbReference type="Proteomes" id="UP000053257"/>
    </source>
</evidence>